<gene>
    <name evidence="1" type="primary">RvY_02737-1</name>
    <name evidence="1" type="synonym">RvY_02737.1</name>
    <name evidence="1" type="ORF">RvY_02737</name>
</gene>
<dbReference type="AlphaFoldDB" id="A0A1D1URI7"/>
<keyword evidence="2" id="KW-1185">Reference proteome</keyword>
<organism evidence="1 2">
    <name type="scientific">Ramazzottius varieornatus</name>
    <name type="common">Water bear</name>
    <name type="synonym">Tardigrade</name>
    <dbReference type="NCBI Taxonomy" id="947166"/>
    <lineage>
        <taxon>Eukaryota</taxon>
        <taxon>Metazoa</taxon>
        <taxon>Ecdysozoa</taxon>
        <taxon>Tardigrada</taxon>
        <taxon>Eutardigrada</taxon>
        <taxon>Parachela</taxon>
        <taxon>Hypsibioidea</taxon>
        <taxon>Ramazzottiidae</taxon>
        <taxon>Ramazzottius</taxon>
    </lineage>
</organism>
<reference evidence="1 2" key="1">
    <citation type="journal article" date="2016" name="Nat. Commun.">
        <title>Extremotolerant tardigrade genome and improved radiotolerance of human cultured cells by tardigrade-unique protein.</title>
        <authorList>
            <person name="Hashimoto T."/>
            <person name="Horikawa D.D."/>
            <person name="Saito Y."/>
            <person name="Kuwahara H."/>
            <person name="Kozuka-Hata H."/>
            <person name="Shin-I T."/>
            <person name="Minakuchi Y."/>
            <person name="Ohishi K."/>
            <person name="Motoyama A."/>
            <person name="Aizu T."/>
            <person name="Enomoto A."/>
            <person name="Kondo K."/>
            <person name="Tanaka S."/>
            <person name="Hara Y."/>
            <person name="Koshikawa S."/>
            <person name="Sagara H."/>
            <person name="Miura T."/>
            <person name="Yokobori S."/>
            <person name="Miyagawa K."/>
            <person name="Suzuki Y."/>
            <person name="Kubo T."/>
            <person name="Oyama M."/>
            <person name="Kohara Y."/>
            <person name="Fujiyama A."/>
            <person name="Arakawa K."/>
            <person name="Katayama T."/>
            <person name="Toyoda A."/>
            <person name="Kunieda T."/>
        </authorList>
    </citation>
    <scope>NUCLEOTIDE SEQUENCE [LARGE SCALE GENOMIC DNA]</scope>
    <source>
        <strain evidence="1 2">YOKOZUNA-1</strain>
    </source>
</reference>
<name>A0A1D1URI7_RAMVA</name>
<comment type="caution">
    <text evidence="1">The sequence shown here is derived from an EMBL/GenBank/DDBJ whole genome shotgun (WGS) entry which is preliminary data.</text>
</comment>
<accession>A0A1D1URI7</accession>
<protein>
    <submittedName>
        <fullName evidence="1">Uncharacterized protein</fullName>
    </submittedName>
</protein>
<sequence>MKLNLDDRPSLPVHEGCGGTILSSQYWTVPAASREKLNCTADIFVDKKALEGLPNLLGEFEDQLADRVTYAWMLLEHLLGGQEAVRRSFTYTTSGTCPIDRKKLVKIVVDLCDGILEHMGRSSSVEGTEEVRVEVLSLMKPLTDVGYRDLEGYKQAKFRFPSDLFLREYLKESSYPDEGKVQVTRGFDFYVDEEKLRLMVAGYREKADKLKVV</sequence>
<dbReference type="EMBL" id="BDGG01000001">
    <property type="protein sequence ID" value="GAU90302.1"/>
    <property type="molecule type" value="Genomic_DNA"/>
</dbReference>
<dbReference type="Proteomes" id="UP000186922">
    <property type="component" value="Unassembled WGS sequence"/>
</dbReference>
<proteinExistence type="predicted"/>
<evidence type="ECO:0000313" key="2">
    <source>
        <dbReference type="Proteomes" id="UP000186922"/>
    </source>
</evidence>
<evidence type="ECO:0000313" key="1">
    <source>
        <dbReference type="EMBL" id="GAU90302.1"/>
    </source>
</evidence>